<keyword evidence="2" id="KW-0812">Transmembrane</keyword>
<evidence type="ECO:0000256" key="2">
    <source>
        <dbReference type="ARBA" id="ARBA00022452"/>
    </source>
</evidence>
<keyword evidence="7" id="KW-1185">Reference proteome</keyword>
<keyword evidence="3" id="KW-0472">Membrane</keyword>
<dbReference type="STRING" id="657014.SAMN04488092_10437"/>
<evidence type="ECO:0000313" key="6">
    <source>
        <dbReference type="EMBL" id="SEQ09322.1"/>
    </source>
</evidence>
<feature type="domain" description="POTRA" evidence="5">
    <location>
        <begin position="234"/>
        <end position="304"/>
    </location>
</feature>
<evidence type="ECO:0000313" key="7">
    <source>
        <dbReference type="Proteomes" id="UP000198634"/>
    </source>
</evidence>
<gene>
    <name evidence="6" type="ORF">SAMN04488092_10437</name>
</gene>
<name>A0A1H9D754_9RHOB</name>
<dbReference type="OrthoDB" id="9769707at2"/>
<sequence>MELCPRTPYSRAEQHPALRQIAQDKRYPVAQRSGILHIFKALAVVALGVSALPAHALDSLDITLRNSDNTSLRTRLRLASLLRTADKEGVTDPQDLFATALADYQRLLETLYAYGYYSGVINIRLDGQEAALIPPLSPPKQISRIDVSIDPGPPFVFATARIAPLAPGTTLPPEFARGQRARSSVVLDSVQTAVTGWREAGYAKATPGARTLTADHAARTLSAQIAILPGPQVRFGRLIPAGTSAVRARRIHRIAGLPEGEVFSPQEIDKAATRLRRTGTFRSVDVTEAKTLGPDNTMDITAAVVDEKRHRFGAGAEISNVEGLALSGFWMHRNLLGGAERLRVEGSASGIGGTTGGIDYALGTRFERPAVFGADTKFFAHLDLEVLDEPDFKSNEATAGVGATRIFSDHLEGDLEIALTYSETEDAFGKRRFTLLTFPTALRWDLRDNILNPTRGHYINANVTPFFGLSGEDTGGQIKFDSRIYRSLGSNDRFVVAGRVQLGSVVGPALADAPPTYLFHSGGGGTVRGQPYQSLGVDLGGGTTAGGRSFVGLSGELRARMTDTISLVGFADAGYIGAESFYDGSGEWHSGAGLGLRYDTVVGPVRLDIAAPLSGSTGEGVQVYVGIGQAF</sequence>
<dbReference type="PANTHER" id="PTHR12815:SF42">
    <property type="entry name" value="BACTERIAL SURFACE ANTIGEN (D15) DOMAIN-CONTAINING PROTEIN"/>
    <property type="match status" value="1"/>
</dbReference>
<dbReference type="InterPro" id="IPR010827">
    <property type="entry name" value="BamA/TamA_POTRA"/>
</dbReference>
<dbReference type="InterPro" id="IPR039910">
    <property type="entry name" value="D15-like"/>
</dbReference>
<dbReference type="Gene3D" id="3.10.20.310">
    <property type="entry name" value="membrane protein fhac"/>
    <property type="match status" value="1"/>
</dbReference>
<dbReference type="AlphaFoldDB" id="A0A1H9D754"/>
<dbReference type="Pfam" id="PF01103">
    <property type="entry name" value="Omp85"/>
    <property type="match status" value="1"/>
</dbReference>
<dbReference type="InterPro" id="IPR000184">
    <property type="entry name" value="Bac_surfAg_D15"/>
</dbReference>
<accession>A0A1H9D754</accession>
<dbReference type="GO" id="GO:0019867">
    <property type="term" value="C:outer membrane"/>
    <property type="evidence" value="ECO:0007669"/>
    <property type="project" value="InterPro"/>
</dbReference>
<dbReference type="PANTHER" id="PTHR12815">
    <property type="entry name" value="SORTING AND ASSEMBLY MACHINERY SAMM50 PROTEIN FAMILY MEMBER"/>
    <property type="match status" value="1"/>
</dbReference>
<dbReference type="EMBL" id="FOEP01000004">
    <property type="protein sequence ID" value="SEQ09322.1"/>
    <property type="molecule type" value="Genomic_DNA"/>
</dbReference>
<comment type="subcellular location">
    <subcellularLocation>
        <location evidence="1">Membrane</location>
    </subcellularLocation>
</comment>
<organism evidence="6 7">
    <name type="scientific">Thalassovita taeanensis</name>
    <dbReference type="NCBI Taxonomy" id="657014"/>
    <lineage>
        <taxon>Bacteria</taxon>
        <taxon>Pseudomonadati</taxon>
        <taxon>Pseudomonadota</taxon>
        <taxon>Alphaproteobacteria</taxon>
        <taxon>Rhodobacterales</taxon>
        <taxon>Roseobacteraceae</taxon>
        <taxon>Thalassovita</taxon>
    </lineage>
</organism>
<keyword evidence="2" id="KW-1134">Transmembrane beta strand</keyword>
<feature type="domain" description="Bacterial surface antigen (D15)" evidence="4">
    <location>
        <begin position="334"/>
        <end position="631"/>
    </location>
</feature>
<evidence type="ECO:0000256" key="3">
    <source>
        <dbReference type="ARBA" id="ARBA00023136"/>
    </source>
</evidence>
<protein>
    <submittedName>
        <fullName evidence="6">Autotransporter secretion outer membrane protein TamA</fullName>
    </submittedName>
</protein>
<evidence type="ECO:0000259" key="5">
    <source>
        <dbReference type="Pfam" id="PF07244"/>
    </source>
</evidence>
<reference evidence="6 7" key="1">
    <citation type="submission" date="2016-10" db="EMBL/GenBank/DDBJ databases">
        <authorList>
            <person name="de Groot N.N."/>
        </authorList>
    </citation>
    <scope>NUCLEOTIDE SEQUENCE [LARGE SCALE GENOMIC DNA]</scope>
    <source>
        <strain evidence="6 7">DSM 22007</strain>
    </source>
</reference>
<evidence type="ECO:0000259" key="4">
    <source>
        <dbReference type="Pfam" id="PF01103"/>
    </source>
</evidence>
<dbReference type="Gene3D" id="2.40.160.50">
    <property type="entry name" value="membrane protein fhac: a member of the omp85/tpsb transporter family"/>
    <property type="match status" value="1"/>
</dbReference>
<dbReference type="Pfam" id="PF07244">
    <property type="entry name" value="POTRA"/>
    <property type="match status" value="1"/>
</dbReference>
<dbReference type="Proteomes" id="UP000198634">
    <property type="component" value="Unassembled WGS sequence"/>
</dbReference>
<evidence type="ECO:0000256" key="1">
    <source>
        <dbReference type="ARBA" id="ARBA00004370"/>
    </source>
</evidence>
<proteinExistence type="predicted"/>